<dbReference type="EMBL" id="JAKJHZ010000001">
    <property type="protein sequence ID" value="MCF6376063.1"/>
    <property type="molecule type" value="Genomic_DNA"/>
</dbReference>
<dbReference type="Gene3D" id="2.160.10.10">
    <property type="entry name" value="Hexapeptide repeat proteins"/>
    <property type="match status" value="2"/>
</dbReference>
<dbReference type="InterPro" id="IPR018357">
    <property type="entry name" value="Hexapep_transf_CS"/>
</dbReference>
<protein>
    <recommendedName>
        <fullName evidence="5">Acetyltransferase</fullName>
    </recommendedName>
</protein>
<evidence type="ECO:0000313" key="4">
    <source>
        <dbReference type="Proteomes" id="UP001201161"/>
    </source>
</evidence>
<evidence type="ECO:0000256" key="1">
    <source>
        <dbReference type="ARBA" id="ARBA00022679"/>
    </source>
</evidence>
<dbReference type="Pfam" id="PF00132">
    <property type="entry name" value="Hexapep"/>
    <property type="match status" value="1"/>
</dbReference>
<organism evidence="3 4">
    <name type="scientific">Nocardioides potassii</name>
    <dbReference type="NCBI Taxonomy" id="2911371"/>
    <lineage>
        <taxon>Bacteria</taxon>
        <taxon>Bacillati</taxon>
        <taxon>Actinomycetota</taxon>
        <taxon>Actinomycetes</taxon>
        <taxon>Propionibacteriales</taxon>
        <taxon>Nocardioidaceae</taxon>
        <taxon>Nocardioides</taxon>
    </lineage>
</organism>
<evidence type="ECO:0000313" key="3">
    <source>
        <dbReference type="EMBL" id="MCF6376063.1"/>
    </source>
</evidence>
<dbReference type="InterPro" id="IPR050179">
    <property type="entry name" value="Trans_hexapeptide_repeat"/>
</dbReference>
<name>A0ABS9H6X2_9ACTN</name>
<evidence type="ECO:0000256" key="2">
    <source>
        <dbReference type="ARBA" id="ARBA00022737"/>
    </source>
</evidence>
<accession>A0ABS9H6X2</accession>
<dbReference type="Proteomes" id="UP001201161">
    <property type="component" value="Unassembled WGS sequence"/>
</dbReference>
<proteinExistence type="predicted"/>
<sequence length="213" mass="21283">MPQPLSVFGVASPYAFDVVESARRSGRDVVCVDNHGGADDRLPRLTTLGDDTARTPFTLGLSSAAGRSGAAHAARDGGWDRPEAMVDPTAILPSTAEVAHGAYVNAGVVIGSWASIGCHANVNRASTIGHDARLGFAAATGPGVVLAGGVVVEAGAFVGSGATVLPEVTIGTGATVGAGAVVTRDVAPGDVVVGNPARVLRSHTVEELTCPHC</sequence>
<dbReference type="SUPFAM" id="SSF51161">
    <property type="entry name" value="Trimeric LpxA-like enzymes"/>
    <property type="match status" value="1"/>
</dbReference>
<comment type="caution">
    <text evidence="3">The sequence shown here is derived from an EMBL/GenBank/DDBJ whole genome shotgun (WGS) entry which is preliminary data.</text>
</comment>
<dbReference type="RefSeq" id="WP_236397355.1">
    <property type="nucleotide sequence ID" value="NZ_JAKJHZ010000001.1"/>
</dbReference>
<reference evidence="3 4" key="1">
    <citation type="submission" date="2022-01" db="EMBL/GenBank/DDBJ databases">
        <title>Nocardioides sp. nov., an actinomycete isolated from mining soil.</title>
        <authorList>
            <person name="Liu L."/>
        </authorList>
    </citation>
    <scope>NUCLEOTIDE SEQUENCE [LARGE SCALE GENOMIC DNA]</scope>
    <source>
        <strain evidence="3 4">KLBMP 9356</strain>
    </source>
</reference>
<dbReference type="PROSITE" id="PS00101">
    <property type="entry name" value="HEXAPEP_TRANSFERASES"/>
    <property type="match status" value="1"/>
</dbReference>
<gene>
    <name evidence="3" type="ORF">L2K70_00420</name>
</gene>
<dbReference type="InterPro" id="IPR011004">
    <property type="entry name" value="Trimer_LpxA-like_sf"/>
</dbReference>
<dbReference type="InterPro" id="IPR001451">
    <property type="entry name" value="Hexapep"/>
</dbReference>
<keyword evidence="4" id="KW-1185">Reference proteome</keyword>
<evidence type="ECO:0008006" key="5">
    <source>
        <dbReference type="Google" id="ProtNLM"/>
    </source>
</evidence>
<dbReference type="PANTHER" id="PTHR43300">
    <property type="entry name" value="ACETYLTRANSFERASE"/>
    <property type="match status" value="1"/>
</dbReference>
<keyword evidence="2" id="KW-0677">Repeat</keyword>
<dbReference type="PANTHER" id="PTHR43300:SF7">
    <property type="entry name" value="UDP-N-ACETYLBACILLOSAMINE N-ACETYLTRANSFERASE"/>
    <property type="match status" value="1"/>
</dbReference>
<keyword evidence="1" id="KW-0808">Transferase</keyword>